<comment type="function">
    <text evidence="3">Plays an essential role in the assembly of succinate dehydrogenase (SDH), an enzyme complex (also referred to as respiratory complex II) that is a component of both the tricarboxylic acid (TCA) cycle and the mitochondrial electron transport chain, and which couples the oxidation of succinate to fumarate with the reduction of ubiquinone (coenzyme Q) to ubiquinol. Required for flavinylation (covalent attachment of FAD) of the flavoprotein subunit of the SDH catalytic dimer.</text>
</comment>
<dbReference type="Gene3D" id="1.10.150.250">
    <property type="entry name" value="Flavinator of succinate dehydrogenase"/>
    <property type="match status" value="1"/>
</dbReference>
<evidence type="ECO:0000313" key="5">
    <source>
        <dbReference type="Proteomes" id="UP000886653"/>
    </source>
</evidence>
<dbReference type="FunFam" id="1.10.150.250:FF:000004">
    <property type="entry name" value="Succinate dehydrogenase assembly factor 2, mitochondrial"/>
    <property type="match status" value="1"/>
</dbReference>
<dbReference type="PANTHER" id="PTHR12469">
    <property type="entry name" value="PROTEIN EMI5 HOMOLOG, MITOCHONDRIAL"/>
    <property type="match status" value="1"/>
</dbReference>
<comment type="similarity">
    <text evidence="3">Belongs to the SDHAF2 family.</text>
</comment>
<dbReference type="PANTHER" id="PTHR12469:SF2">
    <property type="entry name" value="SUCCINATE DEHYDROGENASE ASSEMBLY FACTOR 2, MITOCHONDRIAL"/>
    <property type="match status" value="1"/>
</dbReference>
<dbReference type="OrthoDB" id="284292at2759"/>
<dbReference type="InterPro" id="IPR036714">
    <property type="entry name" value="SDH_sf"/>
</dbReference>
<evidence type="ECO:0000313" key="4">
    <source>
        <dbReference type="EMBL" id="KAG0146281.1"/>
    </source>
</evidence>
<dbReference type="EMBL" id="MU167263">
    <property type="protein sequence ID" value="KAG0146281.1"/>
    <property type="molecule type" value="Genomic_DNA"/>
</dbReference>
<comment type="subcellular location">
    <subcellularLocation>
        <location evidence="3">Mitochondrion matrix</location>
    </subcellularLocation>
</comment>
<dbReference type="InterPro" id="IPR028882">
    <property type="entry name" value="SDHAF2"/>
</dbReference>
<organism evidence="4 5">
    <name type="scientific">Cronartium quercuum f. sp. fusiforme G11</name>
    <dbReference type="NCBI Taxonomy" id="708437"/>
    <lineage>
        <taxon>Eukaryota</taxon>
        <taxon>Fungi</taxon>
        <taxon>Dikarya</taxon>
        <taxon>Basidiomycota</taxon>
        <taxon>Pucciniomycotina</taxon>
        <taxon>Pucciniomycetes</taxon>
        <taxon>Pucciniales</taxon>
        <taxon>Coleosporiaceae</taxon>
        <taxon>Cronartium</taxon>
    </lineage>
</organism>
<comment type="caution">
    <text evidence="4">The sequence shown here is derived from an EMBL/GenBank/DDBJ whole genome shotgun (WGS) entry which is preliminary data.</text>
</comment>
<dbReference type="GO" id="GO:0006121">
    <property type="term" value="P:mitochondrial electron transport, succinate to ubiquinone"/>
    <property type="evidence" value="ECO:0007669"/>
    <property type="project" value="UniProtKB-UniRule"/>
</dbReference>
<dbReference type="AlphaFoldDB" id="A0A9P6NMP7"/>
<dbReference type="Proteomes" id="UP000886653">
    <property type="component" value="Unassembled WGS sequence"/>
</dbReference>
<dbReference type="InterPro" id="IPR005631">
    <property type="entry name" value="SDH"/>
</dbReference>
<dbReference type="SUPFAM" id="SSF109910">
    <property type="entry name" value="YgfY-like"/>
    <property type="match status" value="1"/>
</dbReference>
<sequence length="193" mass="22345">MQAIFSRSRPLFAPVALLKRRFATSAPSLADAEKLHPIFAPSHEPTKPSLGSDPYPIALQNPLHHTRIPNKYELGSRARLFEEPEKLDEDIDSLRARLVYQSRKRGIVEMELLLSTFIDGGKLADWPLEKLRTYDRFLKLPDWDIYYYVIKRLDPPATSEWRNSALINELRTHTANRAKRIRKMPDLPTVKNT</sequence>
<keyword evidence="1 3" id="KW-0496">Mitochondrion</keyword>
<gene>
    <name evidence="4" type="ORF">CROQUDRAFT_657606</name>
</gene>
<reference evidence="4" key="1">
    <citation type="submission" date="2013-11" db="EMBL/GenBank/DDBJ databases">
        <title>Genome sequence of the fusiform rust pathogen reveals effectors for host alternation and coevolution with pine.</title>
        <authorList>
            <consortium name="DOE Joint Genome Institute"/>
            <person name="Smith K."/>
            <person name="Pendleton A."/>
            <person name="Kubisiak T."/>
            <person name="Anderson C."/>
            <person name="Salamov A."/>
            <person name="Aerts A."/>
            <person name="Riley R."/>
            <person name="Clum A."/>
            <person name="Lindquist E."/>
            <person name="Ence D."/>
            <person name="Campbell M."/>
            <person name="Kronenberg Z."/>
            <person name="Feau N."/>
            <person name="Dhillon B."/>
            <person name="Hamelin R."/>
            <person name="Burleigh J."/>
            <person name="Smith J."/>
            <person name="Yandell M."/>
            <person name="Nelson C."/>
            <person name="Grigoriev I."/>
            <person name="Davis J."/>
        </authorList>
    </citation>
    <scope>NUCLEOTIDE SEQUENCE</scope>
    <source>
        <strain evidence="4">G11</strain>
    </source>
</reference>
<dbReference type="GO" id="GO:0034553">
    <property type="term" value="P:mitochondrial respiratory chain complex II assembly"/>
    <property type="evidence" value="ECO:0007669"/>
    <property type="project" value="TreeGrafter"/>
</dbReference>
<evidence type="ECO:0000256" key="1">
    <source>
        <dbReference type="ARBA" id="ARBA00023128"/>
    </source>
</evidence>
<accession>A0A9P6NMP7</accession>
<dbReference type="Pfam" id="PF03937">
    <property type="entry name" value="Sdh5"/>
    <property type="match status" value="1"/>
</dbReference>
<keyword evidence="5" id="KW-1185">Reference proteome</keyword>
<evidence type="ECO:0000256" key="3">
    <source>
        <dbReference type="HAMAP-Rule" id="MF_03057"/>
    </source>
</evidence>
<dbReference type="HAMAP" id="MF_03057">
    <property type="entry name" value="SDHAF2"/>
    <property type="match status" value="1"/>
</dbReference>
<protein>
    <recommendedName>
        <fullName evidence="3">Succinate dehydrogenase assembly factor 2, mitochondrial</fullName>
        <shortName evidence="3">SDH assembly factor 2</shortName>
        <shortName evidence="3">SDHAF2</shortName>
    </recommendedName>
</protein>
<keyword evidence="2 3" id="KW-0143">Chaperone</keyword>
<proteinExistence type="inferred from homology"/>
<name>A0A9P6NMP7_9BASI</name>
<comment type="subunit">
    <text evidence="3">Interacts with the flavoprotein subunit within the SDH catalytic dimer.</text>
</comment>
<dbReference type="GO" id="GO:0006099">
    <property type="term" value="P:tricarboxylic acid cycle"/>
    <property type="evidence" value="ECO:0007669"/>
    <property type="project" value="TreeGrafter"/>
</dbReference>
<evidence type="ECO:0000256" key="2">
    <source>
        <dbReference type="ARBA" id="ARBA00023186"/>
    </source>
</evidence>
<dbReference type="GO" id="GO:0005759">
    <property type="term" value="C:mitochondrial matrix"/>
    <property type="evidence" value="ECO:0007669"/>
    <property type="project" value="UniProtKB-SubCell"/>
</dbReference>